<keyword evidence="6" id="KW-0812">Transmembrane</keyword>
<comment type="subcellular location">
    <subcellularLocation>
        <location evidence="2">Cell membrane</location>
        <topology evidence="2">Single-pass membrane protein</topology>
    </subcellularLocation>
</comment>
<evidence type="ECO:0000313" key="12">
    <source>
        <dbReference type="Proteomes" id="UP001595932"/>
    </source>
</evidence>
<dbReference type="RefSeq" id="WP_377276336.1">
    <property type="nucleotide sequence ID" value="NZ_JBHSGL010000002.1"/>
</dbReference>
<reference evidence="12" key="1">
    <citation type="journal article" date="2019" name="Int. J. Syst. Evol. Microbiol.">
        <title>The Global Catalogue of Microorganisms (GCM) 10K type strain sequencing project: providing services to taxonomists for standard genome sequencing and annotation.</title>
        <authorList>
            <consortium name="The Broad Institute Genomics Platform"/>
            <consortium name="The Broad Institute Genome Sequencing Center for Infectious Disease"/>
            <person name="Wu L."/>
            <person name="Ma J."/>
        </authorList>
    </citation>
    <scope>NUCLEOTIDE SEQUENCE [LARGE SCALE GENOMIC DNA]</scope>
    <source>
        <strain evidence="12">CGMCC 1.12151</strain>
    </source>
</reference>
<keyword evidence="4 10" id="KW-1003">Cell membrane</keyword>
<evidence type="ECO:0000313" key="11">
    <source>
        <dbReference type="EMBL" id="MFC4711676.1"/>
    </source>
</evidence>
<keyword evidence="5 10" id="KW-0145">Chemotaxis</keyword>
<keyword evidence="8" id="KW-1133">Transmembrane helix</keyword>
<keyword evidence="9 10" id="KW-0472">Membrane</keyword>
<keyword evidence="11" id="KW-0966">Cell projection</keyword>
<protein>
    <recommendedName>
        <fullName evidence="10">Flagellar protein FliL</fullName>
    </recommendedName>
</protein>
<dbReference type="EMBL" id="JBHSGL010000002">
    <property type="protein sequence ID" value="MFC4711676.1"/>
    <property type="molecule type" value="Genomic_DNA"/>
</dbReference>
<evidence type="ECO:0000256" key="4">
    <source>
        <dbReference type="ARBA" id="ARBA00022475"/>
    </source>
</evidence>
<dbReference type="Proteomes" id="UP001595932">
    <property type="component" value="Unassembled WGS sequence"/>
</dbReference>
<keyword evidence="12" id="KW-1185">Reference proteome</keyword>
<proteinExistence type="inferred from homology"/>
<dbReference type="Pfam" id="PF03748">
    <property type="entry name" value="FliL"/>
    <property type="match status" value="1"/>
</dbReference>
<gene>
    <name evidence="11" type="ORF">ACFO5U_02315</name>
</gene>
<organism evidence="11 12">
    <name type="scientific">Planococcus dechangensis</name>
    <dbReference type="NCBI Taxonomy" id="1176255"/>
    <lineage>
        <taxon>Bacteria</taxon>
        <taxon>Bacillati</taxon>
        <taxon>Bacillota</taxon>
        <taxon>Bacilli</taxon>
        <taxon>Bacillales</taxon>
        <taxon>Caryophanaceae</taxon>
        <taxon>Planococcus</taxon>
    </lineage>
</organism>
<evidence type="ECO:0000256" key="5">
    <source>
        <dbReference type="ARBA" id="ARBA00022500"/>
    </source>
</evidence>
<accession>A0ABV9M7A4</accession>
<dbReference type="PANTHER" id="PTHR35091">
    <property type="entry name" value="FLAGELLAR PROTEIN FLIL"/>
    <property type="match status" value="1"/>
</dbReference>
<dbReference type="PANTHER" id="PTHR35091:SF2">
    <property type="entry name" value="FLAGELLAR PROTEIN FLIL"/>
    <property type="match status" value="1"/>
</dbReference>
<comment type="function">
    <text evidence="1 10">Controls the rotational direction of flagella during chemotaxis.</text>
</comment>
<evidence type="ECO:0000256" key="9">
    <source>
        <dbReference type="ARBA" id="ARBA00023136"/>
    </source>
</evidence>
<keyword evidence="7 10" id="KW-0283">Flagellar rotation</keyword>
<dbReference type="InterPro" id="IPR005503">
    <property type="entry name" value="FliL"/>
</dbReference>
<sequence>MKKVLIVLLIASLVGAGGAFYFIQKEAKADTDAPLSAEEIAALSVSTEEITTNLATPSSYAVVQFNILLGDKKAKEEVEMRHPEVRAAAIATVAGMEKEDLVGAEGISSLEAQMTERLQELVSEGTVERVLVTEFKVQ</sequence>
<name>A0ABV9M7A4_9BACL</name>
<comment type="similarity">
    <text evidence="3 10">Belongs to the FliL family.</text>
</comment>
<evidence type="ECO:0000256" key="8">
    <source>
        <dbReference type="ARBA" id="ARBA00022989"/>
    </source>
</evidence>
<evidence type="ECO:0000256" key="3">
    <source>
        <dbReference type="ARBA" id="ARBA00008281"/>
    </source>
</evidence>
<evidence type="ECO:0000256" key="7">
    <source>
        <dbReference type="ARBA" id="ARBA00022779"/>
    </source>
</evidence>
<evidence type="ECO:0000256" key="2">
    <source>
        <dbReference type="ARBA" id="ARBA00004162"/>
    </source>
</evidence>
<evidence type="ECO:0000256" key="1">
    <source>
        <dbReference type="ARBA" id="ARBA00002254"/>
    </source>
</evidence>
<keyword evidence="11" id="KW-0282">Flagellum</keyword>
<keyword evidence="11" id="KW-0969">Cilium</keyword>
<comment type="caution">
    <text evidence="11">The sequence shown here is derived from an EMBL/GenBank/DDBJ whole genome shotgun (WGS) entry which is preliminary data.</text>
</comment>
<evidence type="ECO:0000256" key="10">
    <source>
        <dbReference type="RuleBase" id="RU364125"/>
    </source>
</evidence>
<evidence type="ECO:0000256" key="6">
    <source>
        <dbReference type="ARBA" id="ARBA00022692"/>
    </source>
</evidence>